<evidence type="ECO:0000313" key="2">
    <source>
        <dbReference type="Proteomes" id="UP001060919"/>
    </source>
</evidence>
<dbReference type="Gene3D" id="3.40.50.300">
    <property type="entry name" value="P-loop containing nucleotide triphosphate hydrolases"/>
    <property type="match status" value="1"/>
</dbReference>
<accession>A0A915YBZ7</accession>
<dbReference type="Proteomes" id="UP001060919">
    <property type="component" value="Chromosome"/>
</dbReference>
<dbReference type="AlphaFoldDB" id="A0A915YBZ7"/>
<dbReference type="InterPro" id="IPR027417">
    <property type="entry name" value="P-loop_NTPase"/>
</dbReference>
<organism evidence="1 2">
    <name type="scientific">Aureispira anguillae</name>
    <dbReference type="NCBI Taxonomy" id="2864201"/>
    <lineage>
        <taxon>Bacteria</taxon>
        <taxon>Pseudomonadati</taxon>
        <taxon>Bacteroidota</taxon>
        <taxon>Saprospiria</taxon>
        <taxon>Saprospirales</taxon>
        <taxon>Saprospiraceae</taxon>
        <taxon>Aureispira</taxon>
    </lineage>
</organism>
<dbReference type="Pfam" id="PF03567">
    <property type="entry name" value="Sulfotransfer_2"/>
    <property type="match status" value="1"/>
</dbReference>
<dbReference type="InterPro" id="IPR005331">
    <property type="entry name" value="Sulfotransferase"/>
</dbReference>
<dbReference type="GO" id="GO:0008146">
    <property type="term" value="F:sulfotransferase activity"/>
    <property type="evidence" value="ECO:0007669"/>
    <property type="project" value="InterPro"/>
</dbReference>
<dbReference type="EMBL" id="AP026867">
    <property type="protein sequence ID" value="BDS10280.1"/>
    <property type="molecule type" value="Genomic_DNA"/>
</dbReference>
<gene>
    <name evidence="1" type="ORF">AsAng_0009880</name>
</gene>
<protein>
    <submittedName>
        <fullName evidence="1">Sulfotransferase family protein</fullName>
    </submittedName>
</protein>
<name>A0A915YBZ7_9BACT</name>
<sequence length="191" mass="22868">MIISHDVQLIFIHVHRTGGSSIINLLKNELRSKVEILSQHGNAKTAESSFLAQYPHYFTFGFVRNPWDRLLSWYSLLTKWDRRSLDQERLRFEQFIELNYACRPSDPFFHYNQLDYFTNTTIDVQVDRIGRYENYAQDAQRIFNSIGLPFSNIPQQNATYSKCYKDYYTTKSQKLVHQKCYKDIEHFGYFF</sequence>
<dbReference type="RefSeq" id="WP_264791605.1">
    <property type="nucleotide sequence ID" value="NZ_AP026867.1"/>
</dbReference>
<proteinExistence type="predicted"/>
<reference evidence="1" key="1">
    <citation type="submission" date="2022-09" db="EMBL/GenBank/DDBJ databases">
        <title>Aureispira anguillicida sp. nov., isolated from Leptocephalus of Japanese eel Anguilla japonica.</title>
        <authorList>
            <person name="Yuasa K."/>
            <person name="Mekata T."/>
            <person name="Ikunari K."/>
        </authorList>
    </citation>
    <scope>NUCLEOTIDE SEQUENCE</scope>
    <source>
        <strain evidence="1">EL160426</strain>
    </source>
</reference>
<dbReference type="GO" id="GO:0016020">
    <property type="term" value="C:membrane"/>
    <property type="evidence" value="ECO:0007669"/>
    <property type="project" value="InterPro"/>
</dbReference>
<keyword evidence="2" id="KW-1185">Reference proteome</keyword>
<dbReference type="SUPFAM" id="SSF52540">
    <property type="entry name" value="P-loop containing nucleoside triphosphate hydrolases"/>
    <property type="match status" value="1"/>
</dbReference>
<dbReference type="KEGG" id="aup:AsAng_0009880"/>
<evidence type="ECO:0000313" key="1">
    <source>
        <dbReference type="EMBL" id="BDS10280.1"/>
    </source>
</evidence>